<keyword evidence="6 10" id="KW-0067">ATP-binding</keyword>
<evidence type="ECO:0000256" key="4">
    <source>
        <dbReference type="ARBA" id="ARBA00022475"/>
    </source>
</evidence>
<dbReference type="PROSITE" id="PS00211">
    <property type="entry name" value="ABC_TRANSPORTER_1"/>
    <property type="match status" value="1"/>
</dbReference>
<dbReference type="InterPro" id="IPR005876">
    <property type="entry name" value="Co_trans_ATP-bd"/>
</dbReference>
<keyword evidence="4 10" id="KW-1003">Cell membrane</keyword>
<dbReference type="Pfam" id="PF00005">
    <property type="entry name" value="ABC_tran"/>
    <property type="match status" value="1"/>
</dbReference>
<keyword evidence="5 10" id="KW-0547">Nucleotide-binding</keyword>
<keyword evidence="3 10" id="KW-0813">Transport</keyword>
<evidence type="ECO:0000313" key="13">
    <source>
        <dbReference type="Proteomes" id="UP000297253"/>
    </source>
</evidence>
<dbReference type="InterPro" id="IPR050095">
    <property type="entry name" value="ECF_ABC_transporter_ATP-bd"/>
</dbReference>
<dbReference type="InterPro" id="IPR015856">
    <property type="entry name" value="ABC_transpr_CbiO/EcfA_su"/>
</dbReference>
<dbReference type="OrthoDB" id="9784332at2"/>
<dbReference type="RefSeq" id="WP_135181340.1">
    <property type="nucleotide sequence ID" value="NZ_JADGKZ010000002.1"/>
</dbReference>
<evidence type="ECO:0000256" key="2">
    <source>
        <dbReference type="ARBA" id="ARBA00005417"/>
    </source>
</evidence>
<dbReference type="Proteomes" id="UP000297253">
    <property type="component" value="Unassembled WGS sequence"/>
</dbReference>
<dbReference type="PROSITE" id="PS50893">
    <property type="entry name" value="ABC_TRANSPORTER_2"/>
    <property type="match status" value="1"/>
</dbReference>
<dbReference type="GO" id="GO:0032217">
    <property type="term" value="F:riboflavin transmembrane transporter activity"/>
    <property type="evidence" value="ECO:0007669"/>
    <property type="project" value="UniProtKB-ARBA"/>
</dbReference>
<evidence type="ECO:0000256" key="3">
    <source>
        <dbReference type="ARBA" id="ARBA00022448"/>
    </source>
</evidence>
<dbReference type="InterPro" id="IPR017871">
    <property type="entry name" value="ABC_transporter-like_CS"/>
</dbReference>
<comment type="function">
    <text evidence="10">Part of an ABC transporter complex. Responsible for energy coupling to the transport system.</text>
</comment>
<feature type="domain" description="ABC transporter" evidence="11">
    <location>
        <begin position="2"/>
        <end position="237"/>
    </location>
</feature>
<keyword evidence="7" id="KW-1278">Translocase</keyword>
<protein>
    <recommendedName>
        <fullName evidence="10">ABC transporter ATP-binding protein</fullName>
    </recommendedName>
</protein>
<organism evidence="12 13">
    <name type="scientific">Streptococcus cuniculi</name>
    <dbReference type="NCBI Taxonomy" id="1432788"/>
    <lineage>
        <taxon>Bacteria</taxon>
        <taxon>Bacillati</taxon>
        <taxon>Bacillota</taxon>
        <taxon>Bacilli</taxon>
        <taxon>Lactobacillales</taxon>
        <taxon>Streptococcaceae</taxon>
        <taxon>Streptococcus</taxon>
    </lineage>
</organism>
<comment type="function">
    <text evidence="9">Probably part of an ABC transporter complex. Responsible for energy coupling to the transport system.</text>
</comment>
<dbReference type="InterPro" id="IPR003439">
    <property type="entry name" value="ABC_transporter-like_ATP-bd"/>
</dbReference>
<reference evidence="12 13" key="1">
    <citation type="submission" date="2019-03" db="EMBL/GenBank/DDBJ databases">
        <title>Diversity of the mouse oral microbiome.</title>
        <authorList>
            <person name="Joseph S."/>
            <person name="Aduse-Opoku J."/>
            <person name="Curtis M."/>
            <person name="Wade W."/>
            <person name="Hashim A."/>
        </authorList>
    </citation>
    <scope>NUCLEOTIDE SEQUENCE [LARGE SCALE GENOMIC DNA]</scope>
    <source>
        <strain evidence="12 13">WM131</strain>
    </source>
</reference>
<dbReference type="GO" id="GO:0042626">
    <property type="term" value="F:ATPase-coupled transmembrane transporter activity"/>
    <property type="evidence" value="ECO:0007669"/>
    <property type="project" value="TreeGrafter"/>
</dbReference>
<dbReference type="InterPro" id="IPR027417">
    <property type="entry name" value="P-loop_NTPase"/>
</dbReference>
<dbReference type="AlphaFoldDB" id="A0A4Y9JFM1"/>
<dbReference type="InterPro" id="IPR003593">
    <property type="entry name" value="AAA+_ATPase"/>
</dbReference>
<comment type="caution">
    <text evidence="12">The sequence shown here is derived from an EMBL/GenBank/DDBJ whole genome shotgun (WGS) entry which is preliminary data.</text>
</comment>
<evidence type="ECO:0000313" key="12">
    <source>
        <dbReference type="EMBL" id="TFU98674.1"/>
    </source>
</evidence>
<evidence type="ECO:0000256" key="8">
    <source>
        <dbReference type="ARBA" id="ARBA00023136"/>
    </source>
</evidence>
<evidence type="ECO:0000259" key="11">
    <source>
        <dbReference type="PROSITE" id="PS50893"/>
    </source>
</evidence>
<dbReference type="GO" id="GO:0005524">
    <property type="term" value="F:ATP binding"/>
    <property type="evidence" value="ECO:0007669"/>
    <property type="project" value="UniProtKB-UniRule"/>
</dbReference>
<dbReference type="GO" id="GO:0043190">
    <property type="term" value="C:ATP-binding cassette (ABC) transporter complex"/>
    <property type="evidence" value="ECO:0007669"/>
    <property type="project" value="TreeGrafter"/>
</dbReference>
<evidence type="ECO:0000256" key="7">
    <source>
        <dbReference type="ARBA" id="ARBA00022967"/>
    </source>
</evidence>
<dbReference type="Gene3D" id="3.40.50.300">
    <property type="entry name" value="P-loop containing nucleotide triphosphate hydrolases"/>
    <property type="match status" value="1"/>
</dbReference>
<dbReference type="PANTHER" id="PTHR43553">
    <property type="entry name" value="HEAVY METAL TRANSPORTER"/>
    <property type="match status" value="1"/>
</dbReference>
<dbReference type="NCBIfam" id="TIGR01166">
    <property type="entry name" value="cbiO"/>
    <property type="match status" value="1"/>
</dbReference>
<evidence type="ECO:0000256" key="6">
    <source>
        <dbReference type="ARBA" id="ARBA00022840"/>
    </source>
</evidence>
<sequence length="270" mass="30574">MLQLREISFSYDRKCPTLEHISMDFQEGRITGILGANGSGKSTTMKIITGLLMPQEGQVLYQGEAVSMTKKALFQYRQDVNMVFQNPEQQLFYTIVKDDIGLALENLAYSPNEINERVSRALEMMDITHLADKPIQYLSYGQKKRVAIAGMLALQPKYLLLDEPTAGLDPKGRRKMADSMKKLVAAGTNIILTSHDMDLMYDCCDYSYLLHKGKVLAEGDKFQLFQKVDLLEKAGLEAPWIVKLHQAIKAPLALNEMDFFKQLLKGDVKW</sequence>
<dbReference type="SUPFAM" id="SSF52540">
    <property type="entry name" value="P-loop containing nucleoside triphosphate hydrolases"/>
    <property type="match status" value="1"/>
</dbReference>
<dbReference type="SMART" id="SM00382">
    <property type="entry name" value="AAA"/>
    <property type="match status" value="1"/>
</dbReference>
<dbReference type="EMBL" id="SPPD01000002">
    <property type="protein sequence ID" value="TFU98674.1"/>
    <property type="molecule type" value="Genomic_DNA"/>
</dbReference>
<evidence type="ECO:0000256" key="9">
    <source>
        <dbReference type="ARBA" id="ARBA00025157"/>
    </source>
</evidence>
<keyword evidence="8 10" id="KW-0472">Membrane</keyword>
<dbReference type="FunFam" id="3.40.50.300:FF:000224">
    <property type="entry name" value="Energy-coupling factor transporter ATP-binding protein EcfA"/>
    <property type="match status" value="1"/>
</dbReference>
<comment type="subcellular location">
    <subcellularLocation>
        <location evidence="1 10">Cell membrane</location>
        <topology evidence="1 10">Peripheral membrane protein</topology>
    </subcellularLocation>
</comment>
<dbReference type="GO" id="GO:0016887">
    <property type="term" value="F:ATP hydrolysis activity"/>
    <property type="evidence" value="ECO:0007669"/>
    <property type="project" value="InterPro"/>
</dbReference>
<dbReference type="PANTHER" id="PTHR43553:SF24">
    <property type="entry name" value="ENERGY-COUPLING FACTOR TRANSPORTER ATP-BINDING PROTEIN ECFA1"/>
    <property type="match status" value="1"/>
</dbReference>
<gene>
    <name evidence="12" type="ORF">E4T82_02625</name>
</gene>
<dbReference type="GO" id="GO:0006824">
    <property type="term" value="P:cobalt ion transport"/>
    <property type="evidence" value="ECO:0007669"/>
    <property type="project" value="InterPro"/>
</dbReference>
<evidence type="ECO:0000256" key="10">
    <source>
        <dbReference type="RuleBase" id="RU364103"/>
    </source>
</evidence>
<evidence type="ECO:0000256" key="5">
    <source>
        <dbReference type="ARBA" id="ARBA00022741"/>
    </source>
</evidence>
<comment type="similarity">
    <text evidence="2 10">Belongs to the ABC transporter superfamily.</text>
</comment>
<dbReference type="CDD" id="cd03225">
    <property type="entry name" value="ABC_cobalt_CbiO_domain1"/>
    <property type="match status" value="1"/>
</dbReference>
<name>A0A4Y9JFM1_9STRE</name>
<accession>A0A4Y9JFM1</accession>
<proteinExistence type="inferred from homology"/>
<evidence type="ECO:0000256" key="1">
    <source>
        <dbReference type="ARBA" id="ARBA00004202"/>
    </source>
</evidence>